<keyword evidence="5" id="KW-1185">Reference proteome</keyword>
<accession>A0A9P0AI01</accession>
<evidence type="ECO:0000259" key="3">
    <source>
        <dbReference type="Pfam" id="PF12215"/>
    </source>
</evidence>
<evidence type="ECO:0000313" key="4">
    <source>
        <dbReference type="EMBL" id="CAH0392186.1"/>
    </source>
</evidence>
<dbReference type="Pfam" id="PF12215">
    <property type="entry name" value="Glyco_hydr_116N"/>
    <property type="match status" value="1"/>
</dbReference>
<dbReference type="GO" id="GO:0005975">
    <property type="term" value="P:carbohydrate metabolic process"/>
    <property type="evidence" value="ECO:0007669"/>
    <property type="project" value="InterPro"/>
</dbReference>
<dbReference type="PIRSF" id="PIRSF028944">
    <property type="entry name" value="Beta_gluc_GBA2"/>
    <property type="match status" value="1"/>
</dbReference>
<dbReference type="InterPro" id="IPR008928">
    <property type="entry name" value="6-hairpin_glycosidase_sf"/>
</dbReference>
<dbReference type="GO" id="GO:0016020">
    <property type="term" value="C:membrane"/>
    <property type="evidence" value="ECO:0007669"/>
    <property type="project" value="InterPro"/>
</dbReference>
<evidence type="ECO:0000313" key="5">
    <source>
        <dbReference type="Proteomes" id="UP001152759"/>
    </source>
</evidence>
<dbReference type="InterPro" id="IPR024462">
    <property type="entry name" value="GH116_N"/>
</dbReference>
<organism evidence="4 5">
    <name type="scientific">Bemisia tabaci</name>
    <name type="common">Sweetpotato whitefly</name>
    <name type="synonym">Aleurodes tabaci</name>
    <dbReference type="NCBI Taxonomy" id="7038"/>
    <lineage>
        <taxon>Eukaryota</taxon>
        <taxon>Metazoa</taxon>
        <taxon>Ecdysozoa</taxon>
        <taxon>Arthropoda</taxon>
        <taxon>Hexapoda</taxon>
        <taxon>Insecta</taxon>
        <taxon>Pterygota</taxon>
        <taxon>Neoptera</taxon>
        <taxon>Paraneoptera</taxon>
        <taxon>Hemiptera</taxon>
        <taxon>Sternorrhyncha</taxon>
        <taxon>Aleyrodoidea</taxon>
        <taxon>Aleyrodidae</taxon>
        <taxon>Aleyrodinae</taxon>
        <taxon>Bemisia</taxon>
    </lineage>
</organism>
<comment type="similarity">
    <text evidence="1">Belongs to the non-lysosomal glucosylceramidase family.</text>
</comment>
<dbReference type="EC" id="3.2.1.45" evidence="1"/>
<evidence type="ECO:0000259" key="2">
    <source>
        <dbReference type="Pfam" id="PF04685"/>
    </source>
</evidence>
<comment type="function">
    <text evidence="1">Non-lysosomal glucosylceramidase that catalyzes the hydrolysis of glucosylceramide (GlcCer) to free glucose and ceramide.</text>
</comment>
<keyword evidence="1" id="KW-0472">Membrane</keyword>
<dbReference type="PANTHER" id="PTHR12654:SF0">
    <property type="entry name" value="NON-LYSOSOMAL GLUCOSYLCERAMIDASE"/>
    <property type="match status" value="1"/>
</dbReference>
<dbReference type="SUPFAM" id="SSF48208">
    <property type="entry name" value="Six-hairpin glycosidases"/>
    <property type="match status" value="1"/>
</dbReference>
<keyword evidence="1" id="KW-0326">Glycosidase</keyword>
<keyword evidence="1" id="KW-0443">Lipid metabolism</keyword>
<feature type="domain" description="Glycosyl-hydrolase family 116 N-terminal" evidence="3">
    <location>
        <begin position="78"/>
        <end position="384"/>
    </location>
</feature>
<comment type="catalytic activity">
    <reaction evidence="1">
        <text>a beta-D-glucosyl-(1&lt;-&gt;1')-N-acylsphing-4-enine + H2O = an N-acylsphing-4-enine + D-glucose</text>
        <dbReference type="Rhea" id="RHEA:13269"/>
        <dbReference type="ChEBI" id="CHEBI:4167"/>
        <dbReference type="ChEBI" id="CHEBI:15377"/>
        <dbReference type="ChEBI" id="CHEBI:22801"/>
        <dbReference type="ChEBI" id="CHEBI:52639"/>
        <dbReference type="EC" id="3.2.1.45"/>
    </reaction>
</comment>
<dbReference type="GO" id="GO:0006680">
    <property type="term" value="P:glucosylceramide catabolic process"/>
    <property type="evidence" value="ECO:0007669"/>
    <property type="project" value="InterPro"/>
</dbReference>
<dbReference type="InterPro" id="IPR012341">
    <property type="entry name" value="6hp_glycosidase-like_sf"/>
</dbReference>
<feature type="domain" description="Glycosyl-hydrolase family 116 catalytic region" evidence="2">
    <location>
        <begin position="442"/>
        <end position="804"/>
    </location>
</feature>
<keyword evidence="1" id="KW-0378">Hydrolase</keyword>
<dbReference type="InterPro" id="IPR052566">
    <property type="entry name" value="Non-lysos_glucosylceramidase"/>
</dbReference>
<dbReference type="AlphaFoldDB" id="A0A9P0AI01"/>
<dbReference type="Proteomes" id="UP001152759">
    <property type="component" value="Chromosome 6"/>
</dbReference>
<dbReference type="InterPro" id="IPR006775">
    <property type="entry name" value="GH116_catalytic"/>
</dbReference>
<proteinExistence type="inferred from homology"/>
<reference evidence="4" key="1">
    <citation type="submission" date="2021-12" db="EMBL/GenBank/DDBJ databases">
        <authorList>
            <person name="King R."/>
        </authorList>
    </citation>
    <scope>NUCLEOTIDE SEQUENCE</scope>
</reference>
<dbReference type="Pfam" id="PF04685">
    <property type="entry name" value="DUF608"/>
    <property type="match status" value="1"/>
</dbReference>
<sequence>MMSVLSDFEKVPQFGWKVNLDHTYEEHKSPFCLPRIKQIIYLLPLLVRYFIYNVSCIICGRVPVMDFLRLRKAQQKYGVPFGGIGGGSIGRGFRGEFCRFQMIPGLYDYDTAEANQFILTIRDEDKKTVFQQVLSAAVEPRRSGALSSWDWNFPGKNASYTGLFPRSWTEYNIPEHNLRLICRQVSPVIPHNYKDSCLPGGVFLWTCENNSDTLKNVTITFTFSSGCGNNKHVSDSCETDSFSSKGNLAQVSGATIKQKLNNMNCSYSIAALKNVEQNITVTTHFDPAGSGETLWETLKCDGNLSAMNQTSHIGKNVGVAVACECQISPGGASNAQFALTWDMPVIKFLESPKTFTRYYTKYFGSEGSNSPSMCEYALENYTKWEKEIFQWQQPTLNSITLPSWYKSAIFNELYYVADGGTQWLLMDDVDELPSTDIRIEYGRFGYLEGHEYMMYNTYDVHFYASWALIQLWPRLQESIQYEFRSTIDYQSLDTRKNLYNGKPMYRKVKHTIPHDLGAPGENPWLEINAYPVHDVCEWRDLNLKFVLQCYRDYSLTKNIKYLGDMWPQLNSVMEYSLKWDSDNDGMIENGGFPDQTYDAWTMTGVSAYCGSLYFASCFAMSKMGEALGDAEASALYHTRFSTATEVFVKKLWNGQYYNFDCSSGPGHQSVMADQLCGLWYLRASGVKDEILPKDQVKSALQTIFNLNVKCFQNGTMGAVNGMLPDGSIDVSAIQSEEMWTGVSYGLAAFFIHENMESEGFTTGAGVYKTTYHTTGLAFETPEAFYENKKYRSIGYMRPLSIWAINRALTPS</sequence>
<dbReference type="KEGG" id="btab:109036949"/>
<evidence type="ECO:0000256" key="1">
    <source>
        <dbReference type="PIRNR" id="PIRNR028944"/>
    </source>
</evidence>
<dbReference type="InterPro" id="IPR014551">
    <property type="entry name" value="B_Glucosidase_GBA2-typ"/>
</dbReference>
<dbReference type="GO" id="GO:0004348">
    <property type="term" value="F:glucosylceramidase activity"/>
    <property type="evidence" value="ECO:0007669"/>
    <property type="project" value="UniProtKB-EC"/>
</dbReference>
<gene>
    <name evidence="4" type="ORF">BEMITA_LOCUS10732</name>
</gene>
<protein>
    <recommendedName>
        <fullName evidence="1">Non-lysosomal glucosylceramidase</fullName>
        <shortName evidence="1">NLGase</shortName>
        <ecNumber evidence="1">3.2.1.45</ecNumber>
    </recommendedName>
</protein>
<dbReference type="EMBL" id="OU963867">
    <property type="protein sequence ID" value="CAH0392186.1"/>
    <property type="molecule type" value="Genomic_DNA"/>
</dbReference>
<name>A0A9P0AI01_BEMTA</name>
<dbReference type="GO" id="GO:0008422">
    <property type="term" value="F:beta-glucosidase activity"/>
    <property type="evidence" value="ECO:0007669"/>
    <property type="project" value="TreeGrafter"/>
</dbReference>
<dbReference type="PANTHER" id="PTHR12654">
    <property type="entry name" value="BILE ACID BETA-GLUCOSIDASE-RELATED"/>
    <property type="match status" value="1"/>
</dbReference>
<dbReference type="Gene3D" id="1.50.10.10">
    <property type="match status" value="1"/>
</dbReference>